<feature type="transmembrane region" description="Helical" evidence="7">
    <location>
        <begin position="157"/>
        <end position="179"/>
    </location>
</feature>
<feature type="transmembrane region" description="Helical" evidence="7">
    <location>
        <begin position="261"/>
        <end position="284"/>
    </location>
</feature>
<dbReference type="PANTHER" id="PTHR30193:SF37">
    <property type="entry name" value="INNER MEMBRANE ABC TRANSPORTER PERMEASE PROTEIN YCJO"/>
    <property type="match status" value="1"/>
</dbReference>
<dbReference type="RefSeq" id="WP_132747957.1">
    <property type="nucleotide sequence ID" value="NZ_SLXK01000049.1"/>
</dbReference>
<dbReference type="EMBL" id="SLXK01000049">
    <property type="protein sequence ID" value="TCP20775.1"/>
    <property type="molecule type" value="Genomic_DNA"/>
</dbReference>
<evidence type="ECO:0000256" key="3">
    <source>
        <dbReference type="ARBA" id="ARBA00022475"/>
    </source>
</evidence>
<comment type="similarity">
    <text evidence="7">Belongs to the binding-protein-dependent transport system permease family.</text>
</comment>
<dbReference type="InterPro" id="IPR051393">
    <property type="entry name" value="ABC_transporter_permease"/>
</dbReference>
<comment type="caution">
    <text evidence="9">The sequence shown here is derived from an EMBL/GenBank/DDBJ whole genome shotgun (WGS) entry which is preliminary data.</text>
</comment>
<evidence type="ECO:0000313" key="10">
    <source>
        <dbReference type="Proteomes" id="UP000295416"/>
    </source>
</evidence>
<keyword evidence="3" id="KW-1003">Cell membrane</keyword>
<evidence type="ECO:0000256" key="5">
    <source>
        <dbReference type="ARBA" id="ARBA00022989"/>
    </source>
</evidence>
<keyword evidence="5 7" id="KW-1133">Transmembrane helix</keyword>
<protein>
    <submittedName>
        <fullName evidence="9">Carbohydrate ABC transporter membrane protein 1 (CUT1 family)</fullName>
    </submittedName>
</protein>
<dbReference type="SUPFAM" id="SSF160964">
    <property type="entry name" value="MalF N-terminal region-like"/>
    <property type="match status" value="1"/>
</dbReference>
<feature type="transmembrane region" description="Helical" evidence="7">
    <location>
        <begin position="103"/>
        <end position="127"/>
    </location>
</feature>
<proteinExistence type="inferred from homology"/>
<evidence type="ECO:0000256" key="1">
    <source>
        <dbReference type="ARBA" id="ARBA00004651"/>
    </source>
</evidence>
<evidence type="ECO:0000256" key="2">
    <source>
        <dbReference type="ARBA" id="ARBA00022448"/>
    </source>
</evidence>
<evidence type="ECO:0000256" key="4">
    <source>
        <dbReference type="ARBA" id="ARBA00022692"/>
    </source>
</evidence>
<dbReference type="Pfam" id="PF00528">
    <property type="entry name" value="BPD_transp_1"/>
    <property type="match status" value="1"/>
</dbReference>
<dbReference type="PROSITE" id="PS50928">
    <property type="entry name" value="ABC_TM1"/>
    <property type="match status" value="1"/>
</dbReference>
<dbReference type="CDD" id="cd06261">
    <property type="entry name" value="TM_PBP2"/>
    <property type="match status" value="1"/>
</dbReference>
<evidence type="ECO:0000256" key="6">
    <source>
        <dbReference type="ARBA" id="ARBA00023136"/>
    </source>
</evidence>
<reference evidence="9 10" key="1">
    <citation type="submission" date="2019-03" db="EMBL/GenBank/DDBJ databases">
        <title>Genomic Encyclopedia of Type Strains, Phase IV (KMG-IV): sequencing the most valuable type-strain genomes for metagenomic binning, comparative biology and taxonomic classification.</title>
        <authorList>
            <person name="Goeker M."/>
        </authorList>
    </citation>
    <scope>NUCLEOTIDE SEQUENCE [LARGE SCALE GENOMIC DNA]</scope>
    <source>
        <strain evidence="9 10">DSM 19377</strain>
    </source>
</reference>
<dbReference type="PANTHER" id="PTHR30193">
    <property type="entry name" value="ABC TRANSPORTER PERMEASE PROTEIN"/>
    <property type="match status" value="1"/>
</dbReference>
<dbReference type="GO" id="GO:0055085">
    <property type="term" value="P:transmembrane transport"/>
    <property type="evidence" value="ECO:0007669"/>
    <property type="project" value="InterPro"/>
</dbReference>
<keyword evidence="4 7" id="KW-0812">Transmembrane</keyword>
<accession>A0A4R2NHX0</accession>
<gene>
    <name evidence="9" type="ORF">EV207_14912</name>
</gene>
<evidence type="ECO:0000313" key="9">
    <source>
        <dbReference type="EMBL" id="TCP20775.1"/>
    </source>
</evidence>
<feature type="transmembrane region" description="Helical" evidence="7">
    <location>
        <begin position="7"/>
        <end position="28"/>
    </location>
</feature>
<dbReference type="InterPro" id="IPR000515">
    <property type="entry name" value="MetI-like"/>
</dbReference>
<keyword evidence="6 7" id="KW-0472">Membrane</keyword>
<keyword evidence="2 7" id="KW-0813">Transport</keyword>
<organism evidence="9 10">
    <name type="scientific">Scopulibacillus darangshiensis</name>
    <dbReference type="NCBI Taxonomy" id="442528"/>
    <lineage>
        <taxon>Bacteria</taxon>
        <taxon>Bacillati</taxon>
        <taxon>Bacillota</taxon>
        <taxon>Bacilli</taxon>
        <taxon>Bacillales</taxon>
        <taxon>Sporolactobacillaceae</taxon>
        <taxon>Scopulibacillus</taxon>
    </lineage>
</organism>
<name>A0A4R2NHX0_9BACL</name>
<keyword evidence="10" id="KW-1185">Reference proteome</keyword>
<sequence>MTSHRKWLPFVYLAPVLVILVLFVYYPIFSNVYYSFFDWGSFSNTMHFTGLSNFINLFKDSVFFTALKNNIYYAIISEIILVGGGLVLAAILEDKLVRRYATFLRTIYFLPVLISITVIALLFEFFYNPQTGLLNKLLESIGLDGLTRAWLGNGDTAIFAVIAMSQWQSLGYVAMLFIISIQKIPSELYEAARIDGAGKVKQFFHITVPQVKEMAFVATIMTLTQAFTVFNEPYILTGGGPGHSSEVLTTYLYHSAFNEDAMGYASAIATVILAITLIISVVQLKVFRSGEGD</sequence>
<comment type="subcellular location">
    <subcellularLocation>
        <location evidence="1 7">Cell membrane</location>
        <topology evidence="1 7">Multi-pass membrane protein</topology>
    </subcellularLocation>
</comment>
<dbReference type="OrthoDB" id="152280at2"/>
<feature type="transmembrane region" description="Helical" evidence="7">
    <location>
        <begin position="71"/>
        <end position="91"/>
    </location>
</feature>
<evidence type="ECO:0000259" key="8">
    <source>
        <dbReference type="PROSITE" id="PS50928"/>
    </source>
</evidence>
<feature type="domain" description="ABC transmembrane type-1" evidence="8">
    <location>
        <begin position="67"/>
        <end position="283"/>
    </location>
</feature>
<evidence type="ECO:0000256" key="7">
    <source>
        <dbReference type="RuleBase" id="RU363032"/>
    </source>
</evidence>
<dbReference type="SUPFAM" id="SSF161098">
    <property type="entry name" value="MetI-like"/>
    <property type="match status" value="1"/>
</dbReference>
<dbReference type="Gene3D" id="1.10.3720.10">
    <property type="entry name" value="MetI-like"/>
    <property type="match status" value="1"/>
</dbReference>
<dbReference type="AlphaFoldDB" id="A0A4R2NHX0"/>
<dbReference type="InterPro" id="IPR035906">
    <property type="entry name" value="MetI-like_sf"/>
</dbReference>
<dbReference type="GO" id="GO:0005886">
    <property type="term" value="C:plasma membrane"/>
    <property type="evidence" value="ECO:0007669"/>
    <property type="project" value="UniProtKB-SubCell"/>
</dbReference>
<dbReference type="Proteomes" id="UP000295416">
    <property type="component" value="Unassembled WGS sequence"/>
</dbReference>